<dbReference type="EMBL" id="UINC01193811">
    <property type="protein sequence ID" value="SVE09598.1"/>
    <property type="molecule type" value="Genomic_DNA"/>
</dbReference>
<protein>
    <submittedName>
        <fullName evidence="1">Uncharacterized protein</fullName>
    </submittedName>
</protein>
<feature type="non-terminal residue" evidence="1">
    <location>
        <position position="23"/>
    </location>
</feature>
<proteinExistence type="predicted"/>
<reference evidence="1" key="1">
    <citation type="submission" date="2018-05" db="EMBL/GenBank/DDBJ databases">
        <authorList>
            <person name="Lanie J.A."/>
            <person name="Ng W.-L."/>
            <person name="Kazmierczak K.M."/>
            <person name="Andrzejewski T.M."/>
            <person name="Davidsen T.M."/>
            <person name="Wayne K.J."/>
            <person name="Tettelin H."/>
            <person name="Glass J.I."/>
            <person name="Rusch D."/>
            <person name="Podicherti R."/>
            <person name="Tsui H.-C.T."/>
            <person name="Winkler M.E."/>
        </authorList>
    </citation>
    <scope>NUCLEOTIDE SEQUENCE</scope>
</reference>
<gene>
    <name evidence="1" type="ORF">METZ01_LOCUS462452</name>
</gene>
<dbReference type="AlphaFoldDB" id="A0A383AR54"/>
<accession>A0A383AR54</accession>
<organism evidence="1">
    <name type="scientific">marine metagenome</name>
    <dbReference type="NCBI Taxonomy" id="408172"/>
    <lineage>
        <taxon>unclassified sequences</taxon>
        <taxon>metagenomes</taxon>
        <taxon>ecological metagenomes</taxon>
    </lineage>
</organism>
<sequence>MKLLIKLIKMSLPLLTQQNNYIL</sequence>
<name>A0A383AR54_9ZZZZ</name>
<evidence type="ECO:0000313" key="1">
    <source>
        <dbReference type="EMBL" id="SVE09598.1"/>
    </source>
</evidence>